<accession>A0ABS2HDB8</accession>
<evidence type="ECO:0000313" key="2">
    <source>
        <dbReference type="Proteomes" id="UP000809621"/>
    </source>
</evidence>
<keyword evidence="2" id="KW-1185">Reference proteome</keyword>
<protein>
    <submittedName>
        <fullName evidence="1">Antibiotic biosynthesis monooxygenase</fullName>
    </submittedName>
</protein>
<dbReference type="GO" id="GO:0004497">
    <property type="term" value="F:monooxygenase activity"/>
    <property type="evidence" value="ECO:0007669"/>
    <property type="project" value="UniProtKB-KW"/>
</dbReference>
<dbReference type="PANTHER" id="PTHR37811">
    <property type="entry name" value="BLL5343 PROTEIN"/>
    <property type="match status" value="1"/>
</dbReference>
<evidence type="ECO:0000313" key="1">
    <source>
        <dbReference type="EMBL" id="MBM7035066.1"/>
    </source>
</evidence>
<comment type="caution">
    <text evidence="1">The sequence shown here is derived from an EMBL/GenBank/DDBJ whole genome shotgun (WGS) entry which is preliminary data.</text>
</comment>
<dbReference type="InterPro" id="IPR052936">
    <property type="entry name" value="Jasmonate_Hydroxylase-like"/>
</dbReference>
<reference evidence="1 2" key="1">
    <citation type="submission" date="2021-02" db="EMBL/GenBank/DDBJ databases">
        <authorList>
            <person name="Park J.-S."/>
        </authorList>
    </citation>
    <scope>NUCLEOTIDE SEQUENCE [LARGE SCALE GENOMIC DNA]</scope>
    <source>
        <strain evidence="1 2">188UL20-2</strain>
    </source>
</reference>
<dbReference type="RefSeq" id="WP_205156701.1">
    <property type="nucleotide sequence ID" value="NZ_JAFEUM010000001.1"/>
</dbReference>
<organism evidence="1 2">
    <name type="scientific">Vibrio ulleungensis</name>
    <dbReference type="NCBI Taxonomy" id="2807619"/>
    <lineage>
        <taxon>Bacteria</taxon>
        <taxon>Pseudomonadati</taxon>
        <taxon>Pseudomonadota</taxon>
        <taxon>Gammaproteobacteria</taxon>
        <taxon>Vibrionales</taxon>
        <taxon>Vibrionaceae</taxon>
        <taxon>Vibrio</taxon>
    </lineage>
</organism>
<dbReference type="PANTHER" id="PTHR37811:SF2">
    <property type="entry name" value="ABM DOMAIN-CONTAINING PROTEIN"/>
    <property type="match status" value="1"/>
</dbReference>
<dbReference type="Gene3D" id="3.30.70.100">
    <property type="match status" value="1"/>
</dbReference>
<dbReference type="SUPFAM" id="SSF54909">
    <property type="entry name" value="Dimeric alpha+beta barrel"/>
    <property type="match status" value="1"/>
</dbReference>
<gene>
    <name evidence="1" type="ORF">JQC93_01500</name>
</gene>
<keyword evidence="1" id="KW-0503">Monooxygenase</keyword>
<name>A0ABS2HDB8_9VIBR</name>
<sequence>MFTVIFRAKAGAQDSHYDDMVQCLRALAFEKYGCLDFITTTHKGEEIAISYWQSEQDIAAWRKDGQHQLAQQLGQDKWYLSYRVEVFELKRQYQFDAEQV</sequence>
<dbReference type="InterPro" id="IPR011008">
    <property type="entry name" value="Dimeric_a/b-barrel"/>
</dbReference>
<proteinExistence type="predicted"/>
<keyword evidence="1" id="KW-0560">Oxidoreductase</keyword>
<dbReference type="EMBL" id="JAFEUM010000001">
    <property type="protein sequence ID" value="MBM7035066.1"/>
    <property type="molecule type" value="Genomic_DNA"/>
</dbReference>
<dbReference type="Proteomes" id="UP000809621">
    <property type="component" value="Unassembled WGS sequence"/>
</dbReference>